<dbReference type="InterPro" id="IPR023795">
    <property type="entry name" value="Serpin_CS"/>
</dbReference>
<feature type="region of interest" description="Disordered" evidence="3">
    <location>
        <begin position="657"/>
        <end position="724"/>
    </location>
</feature>
<dbReference type="Gene3D" id="2.30.39.10">
    <property type="entry name" value="Alpha-1-antitrypsin, domain 1"/>
    <property type="match status" value="2"/>
</dbReference>
<dbReference type="InterPro" id="IPR036186">
    <property type="entry name" value="Serpin_sf"/>
</dbReference>
<dbReference type="InterPro" id="IPR042178">
    <property type="entry name" value="Serpin_sf_1"/>
</dbReference>
<accession>A0ABQ7Y8W7</accession>
<dbReference type="PANTHER" id="PTHR11461">
    <property type="entry name" value="SERINE PROTEASE INHIBITOR, SERPIN"/>
    <property type="match status" value="1"/>
</dbReference>
<dbReference type="EMBL" id="JAGKQM010000018">
    <property type="protein sequence ID" value="KAH0864637.1"/>
    <property type="molecule type" value="Genomic_DNA"/>
</dbReference>
<organism evidence="5 6">
    <name type="scientific">Brassica napus</name>
    <name type="common">Rape</name>
    <dbReference type="NCBI Taxonomy" id="3708"/>
    <lineage>
        <taxon>Eukaryota</taxon>
        <taxon>Viridiplantae</taxon>
        <taxon>Streptophyta</taxon>
        <taxon>Embryophyta</taxon>
        <taxon>Tracheophyta</taxon>
        <taxon>Spermatophyta</taxon>
        <taxon>Magnoliopsida</taxon>
        <taxon>eudicotyledons</taxon>
        <taxon>Gunneridae</taxon>
        <taxon>Pentapetalae</taxon>
        <taxon>rosids</taxon>
        <taxon>malvids</taxon>
        <taxon>Brassicales</taxon>
        <taxon>Brassicaceae</taxon>
        <taxon>Brassiceae</taxon>
        <taxon>Brassica</taxon>
    </lineage>
</organism>
<dbReference type="PROSITE" id="PS00284">
    <property type="entry name" value="SERPIN"/>
    <property type="match status" value="1"/>
</dbReference>
<evidence type="ECO:0000256" key="3">
    <source>
        <dbReference type="SAM" id="MobiDB-lite"/>
    </source>
</evidence>
<evidence type="ECO:0000256" key="2">
    <source>
        <dbReference type="RuleBase" id="RU000411"/>
    </source>
</evidence>
<dbReference type="InterPro" id="IPR042185">
    <property type="entry name" value="Serpin_sf_2"/>
</dbReference>
<feature type="domain" description="Serpin" evidence="4">
    <location>
        <begin position="15"/>
        <end position="361"/>
    </location>
</feature>
<protein>
    <recommendedName>
        <fullName evidence="4">Serpin domain-containing protein</fullName>
    </recommendedName>
</protein>
<dbReference type="Proteomes" id="UP000824890">
    <property type="component" value="Unassembled WGS sequence"/>
</dbReference>
<proteinExistence type="inferred from homology"/>
<keyword evidence="6" id="KW-1185">Reference proteome</keyword>
<dbReference type="Gene3D" id="3.30.497.10">
    <property type="entry name" value="Antithrombin, subunit I, domain 2"/>
    <property type="match status" value="2"/>
</dbReference>
<dbReference type="SUPFAM" id="SSF56574">
    <property type="entry name" value="Serpins"/>
    <property type="match status" value="2"/>
</dbReference>
<name>A0ABQ7Y8W7_BRANA</name>
<dbReference type="InterPro" id="IPR023796">
    <property type="entry name" value="Serpin_dom"/>
</dbReference>
<reference evidence="5 6" key="1">
    <citation type="submission" date="2021-05" db="EMBL/GenBank/DDBJ databases">
        <title>Genome Assembly of Synthetic Allotetraploid Brassica napus Reveals Homoeologous Exchanges between Subgenomes.</title>
        <authorList>
            <person name="Davis J.T."/>
        </authorList>
    </citation>
    <scope>NUCLEOTIDE SEQUENCE [LARGE SCALE GENOMIC DNA]</scope>
    <source>
        <strain evidence="6">cv. Da-Ae</strain>
        <tissue evidence="5">Seedling</tissue>
    </source>
</reference>
<comment type="similarity">
    <text evidence="1 2">Belongs to the serpin family.</text>
</comment>
<sequence length="832" mass="93260">MTIKKNMEKQNDVVVRLAKHVIDTVADGSNLVFSPTSINLLLSIIAAGSCAATKEQILSFLMSPSTEHLNTVLTEIVSVALADGSERNDLSLSTANGAWIDKSLPLKLSFKELLENSYKATCSQVDFFNKPADVIDEVNTWSEDHTSGLIKQILSKDSIEDIRQSTLILANAVYFKGAWSEKFDARFTKDNDFHLLDGTSVKVPFMTSHKDQYLRRYDGFQVVRLPYVEDQRQFSMYIYLPDASDGLPTLLEKIGSEPGFLDNHIPDYQIELDAFRIPKFKFTFDFKASDVLEDMGLTCPFKSTGGACIEVDEEGTEAAAVSVGVIRLQCLRKNPDFVADHPFLFTVREDKSGVILFMGQPAEVIDEVNTWAEVHTNVLINQILSKDSIEVIRQSTVIFANAVYIKGAWREKFNVRFTKDSDFHLLDGTSVKVPFMASYEDQYLRHYDGFQVVHLPYGNSPCIFIFPILEKDCPTLLEKVGSEPGFLDNHIPDYQIELADFRIPKFKFSFEFEASGSLTEMVNSPTIGEKLYVSNILHKACIKVDEEGTEAAAVSIDVVTNSRDTVATRMKRIVSLTCTYHNCGLRFGLYVARTFAAHRPHMSKETLISRDANLRVLRFFRSVEGRSSFCNGVFFEVKHLQKNRFTHPLSLSILHLEPSPRRDSNHHRNKISSLKPTGGERESALLCSQGDPPDLWQPPGDGVSLRLNPGRGGGGTGSDSKDNSWDLVNQGKILSVKGASLDGLALKLKFSERKWSVTVGKDSENHQQSYMVSDLQRGMLDIIQVMVLFSSWQNTKKHCGAPISTYVIWSFSGLKRESSHTRSVENVVLTRV</sequence>
<gene>
    <name evidence="5" type="ORF">HID58_081848</name>
</gene>
<evidence type="ECO:0000313" key="6">
    <source>
        <dbReference type="Proteomes" id="UP000824890"/>
    </source>
</evidence>
<evidence type="ECO:0000259" key="4">
    <source>
        <dbReference type="SMART" id="SM00093"/>
    </source>
</evidence>
<dbReference type="PANTHER" id="PTHR11461:SF304">
    <property type="entry name" value="SERPIN-Z10-RELATED"/>
    <property type="match status" value="1"/>
</dbReference>
<dbReference type="Pfam" id="PF00079">
    <property type="entry name" value="Serpin"/>
    <property type="match status" value="2"/>
</dbReference>
<evidence type="ECO:0000313" key="5">
    <source>
        <dbReference type="EMBL" id="KAH0864637.1"/>
    </source>
</evidence>
<comment type="caution">
    <text evidence="5">The sequence shown here is derived from an EMBL/GenBank/DDBJ whole genome shotgun (WGS) entry which is preliminary data.</text>
</comment>
<dbReference type="InterPro" id="IPR000215">
    <property type="entry name" value="Serpin_fam"/>
</dbReference>
<evidence type="ECO:0000256" key="1">
    <source>
        <dbReference type="ARBA" id="ARBA00009500"/>
    </source>
</evidence>
<dbReference type="CDD" id="cd02043">
    <property type="entry name" value="serpinP_plants"/>
    <property type="match status" value="1"/>
</dbReference>
<dbReference type="CDD" id="cd00172">
    <property type="entry name" value="serpin"/>
    <property type="match status" value="1"/>
</dbReference>
<dbReference type="SMART" id="SM00093">
    <property type="entry name" value="SERPIN"/>
    <property type="match status" value="1"/>
</dbReference>